<dbReference type="EMBL" id="JACGCM010000098">
    <property type="protein sequence ID" value="KAF6176457.1"/>
    <property type="molecule type" value="Genomic_DNA"/>
</dbReference>
<evidence type="ECO:0000256" key="1">
    <source>
        <dbReference type="SAM" id="SignalP"/>
    </source>
</evidence>
<protein>
    <submittedName>
        <fullName evidence="2">Uncharacterized protein</fullName>
    </submittedName>
</protein>
<keyword evidence="3" id="KW-1185">Reference proteome</keyword>
<feature type="chain" id="PRO_5029896831" evidence="1">
    <location>
        <begin position="22"/>
        <end position="100"/>
    </location>
</feature>
<name>A0A7J7PAL1_9MAGN</name>
<organism evidence="2 3">
    <name type="scientific">Kingdonia uniflora</name>
    <dbReference type="NCBI Taxonomy" id="39325"/>
    <lineage>
        <taxon>Eukaryota</taxon>
        <taxon>Viridiplantae</taxon>
        <taxon>Streptophyta</taxon>
        <taxon>Embryophyta</taxon>
        <taxon>Tracheophyta</taxon>
        <taxon>Spermatophyta</taxon>
        <taxon>Magnoliopsida</taxon>
        <taxon>Ranunculales</taxon>
        <taxon>Circaeasteraceae</taxon>
        <taxon>Kingdonia</taxon>
    </lineage>
</organism>
<feature type="signal peptide" evidence="1">
    <location>
        <begin position="1"/>
        <end position="21"/>
    </location>
</feature>
<reference evidence="2 3" key="1">
    <citation type="journal article" date="2020" name="IScience">
        <title>Genome Sequencing of the Endangered Kingdonia uniflora (Circaeasteraceae, Ranunculales) Reveals Potential Mechanisms of Evolutionary Specialization.</title>
        <authorList>
            <person name="Sun Y."/>
            <person name="Deng T."/>
            <person name="Zhang A."/>
            <person name="Moore M.J."/>
            <person name="Landis J.B."/>
            <person name="Lin N."/>
            <person name="Zhang H."/>
            <person name="Zhang X."/>
            <person name="Huang J."/>
            <person name="Zhang X."/>
            <person name="Sun H."/>
            <person name="Wang H."/>
        </authorList>
    </citation>
    <scope>NUCLEOTIDE SEQUENCE [LARGE SCALE GENOMIC DNA]</scope>
    <source>
        <strain evidence="2">TB1705</strain>
        <tissue evidence="2">Leaf</tissue>
    </source>
</reference>
<dbReference type="AlphaFoldDB" id="A0A7J7PAL1"/>
<dbReference type="Proteomes" id="UP000541444">
    <property type="component" value="Unassembled WGS sequence"/>
</dbReference>
<keyword evidence="1" id="KW-0732">Signal</keyword>
<dbReference type="Gene3D" id="1.20.5.4820">
    <property type="match status" value="1"/>
</dbReference>
<accession>A0A7J7PAL1</accession>
<dbReference type="OrthoDB" id="1744488at2759"/>
<gene>
    <name evidence="2" type="ORF">GIB67_010094</name>
</gene>
<sequence length="100" mass="11548">MPLWLWFLIVANMSITEMSLSLMLNSVEFYQATDLPKIVQAGYNLIPYFIFNPQEGKTKVILRAGQMVELDGRRSEVLGNVARMIQQQKCTYIARKEFIS</sequence>
<comment type="caution">
    <text evidence="2">The sequence shown here is derived from an EMBL/GenBank/DDBJ whole genome shotgun (WGS) entry which is preliminary data.</text>
</comment>
<evidence type="ECO:0000313" key="3">
    <source>
        <dbReference type="Proteomes" id="UP000541444"/>
    </source>
</evidence>
<proteinExistence type="predicted"/>
<evidence type="ECO:0000313" key="2">
    <source>
        <dbReference type="EMBL" id="KAF6176457.1"/>
    </source>
</evidence>